<dbReference type="Pfam" id="PF06054">
    <property type="entry name" value="CoiA_nuc"/>
    <property type="match status" value="1"/>
</dbReference>
<evidence type="ECO:0000313" key="2">
    <source>
        <dbReference type="EMBL" id="ASN68733.1"/>
    </source>
</evidence>
<feature type="domain" description="Competence protein CoiA nuclease-like" evidence="1">
    <location>
        <begin position="93"/>
        <end position="128"/>
    </location>
</feature>
<gene>
    <name evidence="2" type="ORF">9F5_46</name>
</gene>
<protein>
    <recommendedName>
        <fullName evidence="1">Competence protein CoiA nuclease-like domain-containing protein</fullName>
    </recommendedName>
</protein>
<name>A0A2H4J456_9CAUD</name>
<dbReference type="InterPro" id="IPR010330">
    <property type="entry name" value="CoiA_nuc"/>
</dbReference>
<proteinExistence type="predicted"/>
<sequence length="226" mass="26153">MKYSLLEGARVEATPKARGVCSFCGSQTVAKCGNHVVWHWAHKRLDNCDPWWETETAWHRDWKNMFPTEWQEVVLQASSGERHIADVRTPSGMVIEFQRSTIHPEEVIARQNYYQNMIWVIDGTRTEFDRYNFRMGLSKVSENGLASFSWHSRSKLFARWWVSKPVFIDFGPDFGIWRVLRFDPTQKRGVVAYTHKEKLVEWITNGTTDFSFNGGPASDKSGTAGQ</sequence>
<accession>A0A2H4J456</accession>
<organism evidence="2">
    <name type="scientific">uncultured Caudovirales phage</name>
    <dbReference type="NCBI Taxonomy" id="2100421"/>
    <lineage>
        <taxon>Viruses</taxon>
        <taxon>Duplodnaviria</taxon>
        <taxon>Heunggongvirae</taxon>
        <taxon>Uroviricota</taxon>
        <taxon>Caudoviricetes</taxon>
        <taxon>Peduoviridae</taxon>
        <taxon>Maltschvirus</taxon>
        <taxon>Maltschvirus maltsch</taxon>
    </lineage>
</organism>
<evidence type="ECO:0000259" key="1">
    <source>
        <dbReference type="Pfam" id="PF06054"/>
    </source>
</evidence>
<dbReference type="EMBL" id="MF417880">
    <property type="protein sequence ID" value="ASN68733.1"/>
    <property type="molecule type" value="Genomic_DNA"/>
</dbReference>
<reference evidence="2" key="1">
    <citation type="submission" date="2017-06" db="EMBL/GenBank/DDBJ databases">
        <title>Novel phages from South African skin metaviromes.</title>
        <authorList>
            <person name="van Zyl L.J."/>
            <person name="Abrahams Y."/>
            <person name="Stander E.A."/>
            <person name="Kirby B.M."/>
            <person name="Clavaud C."/>
            <person name="Farcet C."/>
            <person name="Breton L."/>
            <person name="Trindade M.I."/>
        </authorList>
    </citation>
    <scope>NUCLEOTIDE SEQUENCE</scope>
</reference>